<keyword evidence="1" id="KW-0812">Transmembrane</keyword>
<gene>
    <name evidence="2" type="ORF">ACFO4O_12145</name>
</gene>
<evidence type="ECO:0000313" key="3">
    <source>
        <dbReference type="Proteomes" id="UP001595897"/>
    </source>
</evidence>
<evidence type="ECO:0000256" key="1">
    <source>
        <dbReference type="SAM" id="Phobius"/>
    </source>
</evidence>
<dbReference type="Proteomes" id="UP001595897">
    <property type="component" value="Unassembled WGS sequence"/>
</dbReference>
<comment type="caution">
    <text evidence="2">The sequence shown here is derived from an EMBL/GenBank/DDBJ whole genome shotgun (WGS) entry which is preliminary data.</text>
</comment>
<feature type="transmembrane region" description="Helical" evidence="1">
    <location>
        <begin position="12"/>
        <end position="32"/>
    </location>
</feature>
<protein>
    <submittedName>
        <fullName evidence="2">Uncharacterized protein</fullName>
    </submittedName>
</protein>
<keyword evidence="1" id="KW-1133">Transmembrane helix</keyword>
<keyword evidence="1" id="KW-0472">Membrane</keyword>
<name>A0ABV9LXP1_9ALTE</name>
<feature type="transmembrane region" description="Helical" evidence="1">
    <location>
        <begin position="38"/>
        <end position="58"/>
    </location>
</feature>
<sequence>MTELSVHETEMTSGGFLFLAPVAMAMFAPTTITAGGAATALGVGAGIGAIAGGFMAIYS</sequence>
<evidence type="ECO:0000313" key="2">
    <source>
        <dbReference type="EMBL" id="MFC4700914.1"/>
    </source>
</evidence>
<keyword evidence="3" id="KW-1185">Reference proteome</keyword>
<dbReference type="EMBL" id="JBHSGU010000005">
    <property type="protein sequence ID" value="MFC4700914.1"/>
    <property type="molecule type" value="Genomic_DNA"/>
</dbReference>
<accession>A0ABV9LXP1</accession>
<dbReference type="RefSeq" id="WP_382408888.1">
    <property type="nucleotide sequence ID" value="NZ_JBHSGU010000005.1"/>
</dbReference>
<organism evidence="2 3">
    <name type="scientific">Glaciecola siphonariae</name>
    <dbReference type="NCBI Taxonomy" id="521012"/>
    <lineage>
        <taxon>Bacteria</taxon>
        <taxon>Pseudomonadati</taxon>
        <taxon>Pseudomonadota</taxon>
        <taxon>Gammaproteobacteria</taxon>
        <taxon>Alteromonadales</taxon>
        <taxon>Alteromonadaceae</taxon>
        <taxon>Glaciecola</taxon>
    </lineage>
</organism>
<reference evidence="3" key="1">
    <citation type="journal article" date="2019" name="Int. J. Syst. Evol. Microbiol.">
        <title>The Global Catalogue of Microorganisms (GCM) 10K type strain sequencing project: providing services to taxonomists for standard genome sequencing and annotation.</title>
        <authorList>
            <consortium name="The Broad Institute Genomics Platform"/>
            <consortium name="The Broad Institute Genome Sequencing Center for Infectious Disease"/>
            <person name="Wu L."/>
            <person name="Ma J."/>
        </authorList>
    </citation>
    <scope>NUCLEOTIDE SEQUENCE [LARGE SCALE GENOMIC DNA]</scope>
    <source>
        <strain evidence="3">KACC 12507</strain>
    </source>
</reference>
<proteinExistence type="predicted"/>